<keyword evidence="2" id="KW-1185">Reference proteome</keyword>
<reference evidence="1 2" key="1">
    <citation type="submission" date="2020-10" db="EMBL/GenBank/DDBJ databases">
        <title>The Coptis chinensis genome and diversification of protoberbering-type alkaloids.</title>
        <authorList>
            <person name="Wang B."/>
            <person name="Shu S."/>
            <person name="Song C."/>
            <person name="Liu Y."/>
        </authorList>
    </citation>
    <scope>NUCLEOTIDE SEQUENCE [LARGE SCALE GENOMIC DNA]</scope>
    <source>
        <strain evidence="1">HL-2020</strain>
        <tissue evidence="1">Leaf</tissue>
    </source>
</reference>
<dbReference type="Proteomes" id="UP000631114">
    <property type="component" value="Unassembled WGS sequence"/>
</dbReference>
<organism evidence="1 2">
    <name type="scientific">Coptis chinensis</name>
    <dbReference type="NCBI Taxonomy" id="261450"/>
    <lineage>
        <taxon>Eukaryota</taxon>
        <taxon>Viridiplantae</taxon>
        <taxon>Streptophyta</taxon>
        <taxon>Embryophyta</taxon>
        <taxon>Tracheophyta</taxon>
        <taxon>Spermatophyta</taxon>
        <taxon>Magnoliopsida</taxon>
        <taxon>Ranunculales</taxon>
        <taxon>Ranunculaceae</taxon>
        <taxon>Coptidoideae</taxon>
        <taxon>Coptis</taxon>
    </lineage>
</organism>
<sequence>MAVSNVKNEWVVIEVVHEHNHELATPSKTYLLRSQRRVKEPQGAEISSLDAAGIASIDGYKYMTHQAGKLENSRRQAEIEADFNSSQMSQRLFVSTPMLKQASDMYTHAVFEIFEVEYKEHLMYNIKECSVDGTTYTYEVTREGSVRGRN</sequence>
<dbReference type="PANTHER" id="PTHR47718">
    <property type="entry name" value="OS01G0519700 PROTEIN"/>
    <property type="match status" value="1"/>
</dbReference>
<name>A0A835IZ70_9MAGN</name>
<gene>
    <name evidence="1" type="ORF">IFM89_033253</name>
</gene>
<evidence type="ECO:0000313" key="1">
    <source>
        <dbReference type="EMBL" id="KAF9626434.1"/>
    </source>
</evidence>
<comment type="caution">
    <text evidence="1">The sequence shown here is derived from an EMBL/GenBank/DDBJ whole genome shotgun (WGS) entry which is preliminary data.</text>
</comment>
<dbReference type="AlphaFoldDB" id="A0A835IZ70"/>
<proteinExistence type="predicted"/>
<evidence type="ECO:0000313" key="2">
    <source>
        <dbReference type="Proteomes" id="UP000631114"/>
    </source>
</evidence>
<protein>
    <recommendedName>
        <fullName evidence="3">Protein FAR1-RELATED SEQUENCE</fullName>
    </recommendedName>
</protein>
<dbReference type="EMBL" id="JADFTS010000001">
    <property type="protein sequence ID" value="KAF9626434.1"/>
    <property type="molecule type" value="Genomic_DNA"/>
</dbReference>
<evidence type="ECO:0008006" key="3">
    <source>
        <dbReference type="Google" id="ProtNLM"/>
    </source>
</evidence>
<dbReference type="OrthoDB" id="1661634at2759"/>
<accession>A0A835IZ70</accession>